<accession>A0A6G1DCW5</accession>
<dbReference type="EMBL" id="SPHZ02000006">
    <property type="protein sequence ID" value="KAF0910266.1"/>
    <property type="molecule type" value="Genomic_DNA"/>
</dbReference>
<evidence type="ECO:0000256" key="1">
    <source>
        <dbReference type="SAM" id="MobiDB-lite"/>
    </source>
</evidence>
<reference evidence="2 3" key="1">
    <citation type="submission" date="2019-11" db="EMBL/GenBank/DDBJ databases">
        <title>Whole genome sequence of Oryza granulata.</title>
        <authorList>
            <person name="Li W."/>
        </authorList>
    </citation>
    <scope>NUCLEOTIDE SEQUENCE [LARGE SCALE GENOMIC DNA]</scope>
    <source>
        <strain evidence="3">cv. Menghai</strain>
        <tissue evidence="2">Leaf</tissue>
    </source>
</reference>
<evidence type="ECO:0000313" key="2">
    <source>
        <dbReference type="EMBL" id="KAF0910266.1"/>
    </source>
</evidence>
<proteinExistence type="predicted"/>
<name>A0A6G1DCW5_9ORYZ</name>
<feature type="compositionally biased region" description="Basic residues" evidence="1">
    <location>
        <begin position="15"/>
        <end position="24"/>
    </location>
</feature>
<evidence type="ECO:0000313" key="3">
    <source>
        <dbReference type="Proteomes" id="UP000479710"/>
    </source>
</evidence>
<feature type="region of interest" description="Disordered" evidence="1">
    <location>
        <begin position="1"/>
        <end position="76"/>
    </location>
</feature>
<sequence>MARLIAGQQPIYTKEKKKATRHARPCGDSASRLLRARRDSAIQRSGRPAPSRVPRAHTPSAASPRQHNRSASATRCKQQVCIELSSEVRDMATLERELGLYIDNGTTIDNGGEPATSPA</sequence>
<protein>
    <submittedName>
        <fullName evidence="2">Uncharacterized protein</fullName>
    </submittedName>
</protein>
<dbReference type="Proteomes" id="UP000479710">
    <property type="component" value="Unassembled WGS sequence"/>
</dbReference>
<organism evidence="2 3">
    <name type="scientific">Oryza meyeriana var. granulata</name>
    <dbReference type="NCBI Taxonomy" id="110450"/>
    <lineage>
        <taxon>Eukaryota</taxon>
        <taxon>Viridiplantae</taxon>
        <taxon>Streptophyta</taxon>
        <taxon>Embryophyta</taxon>
        <taxon>Tracheophyta</taxon>
        <taxon>Spermatophyta</taxon>
        <taxon>Magnoliopsida</taxon>
        <taxon>Liliopsida</taxon>
        <taxon>Poales</taxon>
        <taxon>Poaceae</taxon>
        <taxon>BOP clade</taxon>
        <taxon>Oryzoideae</taxon>
        <taxon>Oryzeae</taxon>
        <taxon>Oryzinae</taxon>
        <taxon>Oryza</taxon>
        <taxon>Oryza meyeriana</taxon>
    </lineage>
</organism>
<keyword evidence="3" id="KW-1185">Reference proteome</keyword>
<gene>
    <name evidence="2" type="ORF">E2562_001452</name>
</gene>
<feature type="compositionally biased region" description="Polar residues" evidence="1">
    <location>
        <begin position="60"/>
        <end position="76"/>
    </location>
</feature>
<dbReference type="AlphaFoldDB" id="A0A6G1DCW5"/>
<comment type="caution">
    <text evidence="2">The sequence shown here is derived from an EMBL/GenBank/DDBJ whole genome shotgun (WGS) entry which is preliminary data.</text>
</comment>